<dbReference type="RefSeq" id="WP_013498234.1">
    <property type="nucleotide sequence ID" value="NC_014833.1"/>
</dbReference>
<reference evidence="5 6" key="1">
    <citation type="journal article" date="2011" name="J. Bacteriol.">
        <title>Complete genome of the cellulolytic ruminal bacterium Ruminococcus albus 7.</title>
        <authorList>
            <person name="Suen G."/>
            <person name="Stevenson D.M."/>
            <person name="Bruce D.C."/>
            <person name="Chertkov O."/>
            <person name="Copeland A."/>
            <person name="Cheng J.F."/>
            <person name="Detter C."/>
            <person name="Detter J.C."/>
            <person name="Goodwin L.A."/>
            <person name="Han C.S."/>
            <person name="Hauser L.J."/>
            <person name="Ivanova N.N."/>
            <person name="Kyrpides N.C."/>
            <person name="Land M.L."/>
            <person name="Lapidus A."/>
            <person name="Lucas S."/>
            <person name="Ovchinnikova G."/>
            <person name="Pitluck S."/>
            <person name="Tapia R."/>
            <person name="Woyke T."/>
            <person name="Boyum J."/>
            <person name="Mead D."/>
            <person name="Weimer P.J."/>
        </authorList>
    </citation>
    <scope>NUCLEOTIDE SEQUENCE [LARGE SCALE GENOMIC DNA]</scope>
    <source>
        <strain evidence="6">ATCC 27210 / DSM 20455 / JCM 14654 / NCDO 2250 / 7</strain>
    </source>
</reference>
<dbReference type="AlphaFoldDB" id="E6UHM0"/>
<dbReference type="GO" id="GO:0043565">
    <property type="term" value="F:sequence-specific DNA binding"/>
    <property type="evidence" value="ECO:0007669"/>
    <property type="project" value="InterPro"/>
</dbReference>
<dbReference type="PRINTS" id="PR00032">
    <property type="entry name" value="HTHARAC"/>
</dbReference>
<dbReference type="Pfam" id="PF12833">
    <property type="entry name" value="HTH_18"/>
    <property type="match status" value="1"/>
</dbReference>
<dbReference type="SMART" id="SM00342">
    <property type="entry name" value="HTH_ARAC"/>
    <property type="match status" value="1"/>
</dbReference>
<protein>
    <submittedName>
        <fullName evidence="5">Transcriptional regulator, AraC family</fullName>
    </submittedName>
</protein>
<evidence type="ECO:0000256" key="2">
    <source>
        <dbReference type="ARBA" id="ARBA00023125"/>
    </source>
</evidence>
<proteinExistence type="predicted"/>
<dbReference type="Gene3D" id="1.10.10.60">
    <property type="entry name" value="Homeodomain-like"/>
    <property type="match status" value="2"/>
</dbReference>
<dbReference type="STRING" id="697329.Rumal_1568"/>
<dbReference type="SUPFAM" id="SSF46689">
    <property type="entry name" value="Homeodomain-like"/>
    <property type="match status" value="2"/>
</dbReference>
<dbReference type="eggNOG" id="COG2207">
    <property type="taxonomic scope" value="Bacteria"/>
</dbReference>
<dbReference type="InterPro" id="IPR018062">
    <property type="entry name" value="HTH_AraC-typ_CS"/>
</dbReference>
<evidence type="ECO:0000256" key="1">
    <source>
        <dbReference type="ARBA" id="ARBA00023015"/>
    </source>
</evidence>
<dbReference type="InterPro" id="IPR020449">
    <property type="entry name" value="Tscrpt_reg_AraC-type_HTH"/>
</dbReference>
<dbReference type="Gene3D" id="2.60.120.280">
    <property type="entry name" value="Regulatory protein AraC"/>
    <property type="match status" value="1"/>
</dbReference>
<feature type="domain" description="HTH araC/xylS-type" evidence="4">
    <location>
        <begin position="176"/>
        <end position="274"/>
    </location>
</feature>
<name>E6UHM0_RUMA7</name>
<dbReference type="GO" id="GO:0003700">
    <property type="term" value="F:DNA-binding transcription factor activity"/>
    <property type="evidence" value="ECO:0007669"/>
    <property type="project" value="InterPro"/>
</dbReference>
<dbReference type="PANTHER" id="PTHR43280">
    <property type="entry name" value="ARAC-FAMILY TRANSCRIPTIONAL REGULATOR"/>
    <property type="match status" value="1"/>
</dbReference>
<dbReference type="InterPro" id="IPR009057">
    <property type="entry name" value="Homeodomain-like_sf"/>
</dbReference>
<dbReference type="PANTHER" id="PTHR43280:SF2">
    <property type="entry name" value="HTH-TYPE TRANSCRIPTIONAL REGULATOR EXSA"/>
    <property type="match status" value="1"/>
</dbReference>
<dbReference type="OrthoDB" id="113759at2"/>
<accession>E6UHM0</accession>
<dbReference type="InterPro" id="IPR037923">
    <property type="entry name" value="HTH-like"/>
</dbReference>
<evidence type="ECO:0000313" key="6">
    <source>
        <dbReference type="Proteomes" id="UP000006919"/>
    </source>
</evidence>
<organism evidence="5 6">
    <name type="scientific">Ruminococcus albus (strain ATCC 27210 / DSM 20455 / JCM 14654 / NCDO 2250 / 7)</name>
    <dbReference type="NCBI Taxonomy" id="697329"/>
    <lineage>
        <taxon>Bacteria</taxon>
        <taxon>Bacillati</taxon>
        <taxon>Bacillota</taxon>
        <taxon>Clostridia</taxon>
        <taxon>Eubacteriales</taxon>
        <taxon>Oscillospiraceae</taxon>
        <taxon>Ruminococcus</taxon>
    </lineage>
</organism>
<keyword evidence="3" id="KW-0804">Transcription</keyword>
<keyword evidence="2" id="KW-0238">DNA-binding</keyword>
<dbReference type="InterPro" id="IPR003313">
    <property type="entry name" value="AraC-bd"/>
</dbReference>
<dbReference type="PROSITE" id="PS01124">
    <property type="entry name" value="HTH_ARAC_FAMILY_2"/>
    <property type="match status" value="1"/>
</dbReference>
<dbReference type="SUPFAM" id="SSF51215">
    <property type="entry name" value="Regulatory protein AraC"/>
    <property type="match status" value="1"/>
</dbReference>
<sequence>MTAAVESNIYPYAEKTENLPVCLRGIGGTEWQGYYQENGEGCWFKILWCISGMGCINYDEQSVEISKGDLIFMPKAYPHEYYPYQPKWTVRWIVFDGYDIERTLGELGLDKPVLLKSCDTTELNKLFNKIMLTLRTDRINGIFRCSGLCYDIILELHSLILNAVKSGSNVKNDILLPVINHIEDNFNRDLPISELVGLSGVSHQYLGRIFRQAMGSSIEKYIKKRRILEAKHLLLETDEPINEISDKCGFREPGYFSTVFKRSEGISPIEYRRMSKKQLLHNRSGRK</sequence>
<dbReference type="Pfam" id="PF02311">
    <property type="entry name" value="AraC_binding"/>
    <property type="match status" value="1"/>
</dbReference>
<keyword evidence="1" id="KW-0805">Transcription regulation</keyword>
<dbReference type="HOGENOM" id="CLU_000445_88_6_9"/>
<dbReference type="Proteomes" id="UP000006919">
    <property type="component" value="Chromosome"/>
</dbReference>
<evidence type="ECO:0000259" key="4">
    <source>
        <dbReference type="PROSITE" id="PS01124"/>
    </source>
</evidence>
<gene>
    <name evidence="5" type="ordered locus">Rumal_1568</name>
</gene>
<dbReference type="InterPro" id="IPR018060">
    <property type="entry name" value="HTH_AraC"/>
</dbReference>
<evidence type="ECO:0000313" key="5">
    <source>
        <dbReference type="EMBL" id="ADU22069.1"/>
    </source>
</evidence>
<evidence type="ECO:0000256" key="3">
    <source>
        <dbReference type="ARBA" id="ARBA00023163"/>
    </source>
</evidence>
<dbReference type="PROSITE" id="PS00041">
    <property type="entry name" value="HTH_ARAC_FAMILY_1"/>
    <property type="match status" value="1"/>
</dbReference>
<dbReference type="KEGG" id="ral:Rumal_1568"/>
<dbReference type="EMBL" id="CP002403">
    <property type="protein sequence ID" value="ADU22069.1"/>
    <property type="molecule type" value="Genomic_DNA"/>
</dbReference>